<dbReference type="PANTHER" id="PTHR47584:SF9">
    <property type="entry name" value="L10-INTERACTING MYB DOMAIN-CONTAINING PROTEIN-LIKE"/>
    <property type="match status" value="1"/>
</dbReference>
<dbReference type="PANTHER" id="PTHR47584">
    <property type="match status" value="1"/>
</dbReference>
<protein>
    <submittedName>
        <fullName evidence="3">L10-interacting MYB domain-containing protein-like</fullName>
    </submittedName>
</protein>
<dbReference type="Proteomes" id="UP000694864">
    <property type="component" value="Chromosome 4"/>
</dbReference>
<dbReference type="InterPro" id="IPR024752">
    <property type="entry name" value="Myb/SANT-like_dom"/>
</dbReference>
<dbReference type="RefSeq" id="XP_010503821.1">
    <property type="nucleotide sequence ID" value="XM_010505519.2"/>
</dbReference>
<evidence type="ECO:0000313" key="3">
    <source>
        <dbReference type="RefSeq" id="XP_010503821.1"/>
    </source>
</evidence>
<keyword evidence="2" id="KW-1185">Reference proteome</keyword>
<sequence length="259" mass="29841">MANRIFGEEQYHHHHQQQQPKWTPFLTKLLADLLVDQVLKGNRVNNSLPNKAWNFISSEFYKTSGLQWDKEHLKNRFALLKRQFALVKLLLSRDDFVFDESTGSVIATDEAWDQYVKEYPDAEDIRTIGCPIYKQLCQIFAEDSMTNGKHVVCSSEYDDTAAVCSPTPKRRRRGVEASIANATFEMAAASKLRTTALMQLSSRFSLSECIRELDRIHGVPEDVYFAALESFNNQSVRETFLSLKCDMRLAWLQWKCAKS</sequence>
<dbReference type="InterPro" id="IPR045026">
    <property type="entry name" value="LIMYB"/>
</dbReference>
<dbReference type="Pfam" id="PF12776">
    <property type="entry name" value="Myb_DNA-bind_3"/>
    <property type="match status" value="1"/>
</dbReference>
<name>A0ABM0YP08_CAMSA</name>
<organism evidence="2 3">
    <name type="scientific">Camelina sativa</name>
    <name type="common">False flax</name>
    <name type="synonym">Myagrum sativum</name>
    <dbReference type="NCBI Taxonomy" id="90675"/>
    <lineage>
        <taxon>Eukaryota</taxon>
        <taxon>Viridiplantae</taxon>
        <taxon>Streptophyta</taxon>
        <taxon>Embryophyta</taxon>
        <taxon>Tracheophyta</taxon>
        <taxon>Spermatophyta</taxon>
        <taxon>Magnoliopsida</taxon>
        <taxon>eudicotyledons</taxon>
        <taxon>Gunneridae</taxon>
        <taxon>Pentapetalae</taxon>
        <taxon>rosids</taxon>
        <taxon>malvids</taxon>
        <taxon>Brassicales</taxon>
        <taxon>Brassicaceae</taxon>
        <taxon>Camelineae</taxon>
        <taxon>Camelina</taxon>
    </lineage>
</organism>
<accession>A0ABM0YP08</accession>
<reference evidence="2" key="1">
    <citation type="journal article" date="2014" name="Nat. Commun.">
        <title>The emerging biofuel crop Camelina sativa retains a highly undifferentiated hexaploid genome structure.</title>
        <authorList>
            <person name="Kagale S."/>
            <person name="Koh C."/>
            <person name="Nixon J."/>
            <person name="Bollina V."/>
            <person name="Clarke W.E."/>
            <person name="Tuteja R."/>
            <person name="Spillane C."/>
            <person name="Robinson S.J."/>
            <person name="Links M.G."/>
            <person name="Clarke C."/>
            <person name="Higgins E.E."/>
            <person name="Huebert T."/>
            <person name="Sharpe A.G."/>
            <person name="Parkin I.A."/>
        </authorList>
    </citation>
    <scope>NUCLEOTIDE SEQUENCE [LARGE SCALE GENOMIC DNA]</scope>
    <source>
        <strain evidence="2">cv. DH55</strain>
    </source>
</reference>
<gene>
    <name evidence="3" type="primary">LOC104780965</name>
</gene>
<dbReference type="GeneID" id="104780965"/>
<evidence type="ECO:0000313" key="2">
    <source>
        <dbReference type="Proteomes" id="UP000694864"/>
    </source>
</evidence>
<evidence type="ECO:0000259" key="1">
    <source>
        <dbReference type="Pfam" id="PF12776"/>
    </source>
</evidence>
<reference evidence="3" key="2">
    <citation type="submission" date="2025-08" db="UniProtKB">
        <authorList>
            <consortium name="RefSeq"/>
        </authorList>
    </citation>
    <scope>IDENTIFICATION</scope>
    <source>
        <tissue evidence="3">Leaf</tissue>
    </source>
</reference>
<feature type="domain" description="Myb/SANT-like" evidence="1">
    <location>
        <begin position="21"/>
        <end position="115"/>
    </location>
</feature>
<proteinExistence type="predicted"/>